<dbReference type="CDD" id="cd00315">
    <property type="entry name" value="Cyt_C5_DNA_methylase"/>
    <property type="match status" value="1"/>
</dbReference>
<dbReference type="PROSITE" id="PS00095">
    <property type="entry name" value="C5_MTASE_2"/>
    <property type="match status" value="1"/>
</dbReference>
<feature type="active site" evidence="5">
    <location>
        <position position="111"/>
    </location>
</feature>
<evidence type="ECO:0000256" key="4">
    <source>
        <dbReference type="ARBA" id="ARBA00022747"/>
    </source>
</evidence>
<dbReference type="NCBIfam" id="TIGR00675">
    <property type="entry name" value="dcm"/>
    <property type="match status" value="1"/>
</dbReference>
<protein>
    <recommendedName>
        <fullName evidence="7">Cytosine-specific methyltransferase</fullName>
        <ecNumber evidence="7">2.1.1.37</ecNumber>
    </recommendedName>
</protein>
<dbReference type="PROSITE" id="PS00094">
    <property type="entry name" value="C5_MTASE_1"/>
    <property type="match status" value="1"/>
</dbReference>
<keyword evidence="3 5" id="KW-0949">S-adenosyl-L-methionine</keyword>
<dbReference type="GO" id="GO:0003886">
    <property type="term" value="F:DNA (cytosine-5-)-methyltransferase activity"/>
    <property type="evidence" value="ECO:0007669"/>
    <property type="project" value="UniProtKB-EC"/>
</dbReference>
<evidence type="ECO:0000256" key="7">
    <source>
        <dbReference type="RuleBase" id="RU000417"/>
    </source>
</evidence>
<proteinExistence type="inferred from homology"/>
<accession>A0ABV5Z681</accession>
<evidence type="ECO:0000256" key="6">
    <source>
        <dbReference type="RuleBase" id="RU000416"/>
    </source>
</evidence>
<evidence type="ECO:0000256" key="1">
    <source>
        <dbReference type="ARBA" id="ARBA00022603"/>
    </source>
</evidence>
<evidence type="ECO:0000313" key="8">
    <source>
        <dbReference type="EMBL" id="MFB9861609.1"/>
    </source>
</evidence>
<dbReference type="EMBL" id="JBHMAH010000034">
    <property type="protein sequence ID" value="MFB9861609.1"/>
    <property type="molecule type" value="Genomic_DNA"/>
</dbReference>
<dbReference type="Proteomes" id="UP001589740">
    <property type="component" value="Unassembled WGS sequence"/>
</dbReference>
<dbReference type="Gene3D" id="3.40.50.150">
    <property type="entry name" value="Vaccinia Virus protein VP39"/>
    <property type="match status" value="1"/>
</dbReference>
<dbReference type="InterPro" id="IPR050390">
    <property type="entry name" value="C5-Methyltransferase"/>
</dbReference>
<dbReference type="PANTHER" id="PTHR10629:SF52">
    <property type="entry name" value="DNA (CYTOSINE-5)-METHYLTRANSFERASE 1"/>
    <property type="match status" value="1"/>
</dbReference>
<keyword evidence="2 5" id="KW-0808">Transferase</keyword>
<dbReference type="GO" id="GO:0032259">
    <property type="term" value="P:methylation"/>
    <property type="evidence" value="ECO:0007669"/>
    <property type="project" value="UniProtKB-KW"/>
</dbReference>
<name>A0ABV5Z681_9STAP</name>
<dbReference type="PROSITE" id="PS51679">
    <property type="entry name" value="SAM_MT_C5"/>
    <property type="match status" value="1"/>
</dbReference>
<dbReference type="InterPro" id="IPR031303">
    <property type="entry name" value="C5_meth_CS"/>
</dbReference>
<dbReference type="EC" id="2.1.1.37" evidence="7"/>
<keyword evidence="9" id="KW-1185">Reference proteome</keyword>
<dbReference type="PANTHER" id="PTHR10629">
    <property type="entry name" value="CYTOSINE-SPECIFIC METHYLTRANSFERASE"/>
    <property type="match status" value="1"/>
</dbReference>
<evidence type="ECO:0000256" key="5">
    <source>
        <dbReference type="PROSITE-ProRule" id="PRU01016"/>
    </source>
</evidence>
<dbReference type="Gene3D" id="3.90.120.10">
    <property type="entry name" value="DNA Methylase, subunit A, domain 2"/>
    <property type="match status" value="1"/>
</dbReference>
<sequence>MTNTYYEKDISTINTKTLQIPNDIKPLNIVSLFSGAGGMDLGFIGDFKFLDEYYDGNPYNIVFANDIFKQAADIYEYNFKHKVETTSITDLDLNEHLPNIDVDVVLGGFPCQTFSYSGKRSGLSDPRGQLYMQMIRVLKHYKPKIFIAENVDGIRNSKKNNVGANVDQSALDTILEDFDESGYDVQYRILNSANFGVPQIRKRVIIMGIRKDLGSVEDQFYPMPTNDQFGNETGNKWLTAKDGIDDLWENIDATVIPNHTFRDYSKAKFYPGKKMQGNNRIFPDRPAPTIRAEHHGNIEAHYRYSKEEEDVTGWRRLSVRECARLQSFPDSFNFVASASSSYKAIGNAVPPVMAWHIARAVFHTLDKLGLIEFNKQKLNG</sequence>
<comment type="caution">
    <text evidence="8">The sequence shown here is derived from an EMBL/GenBank/DDBJ whole genome shotgun (WGS) entry which is preliminary data.</text>
</comment>
<evidence type="ECO:0000256" key="2">
    <source>
        <dbReference type="ARBA" id="ARBA00022679"/>
    </source>
</evidence>
<comment type="catalytic activity">
    <reaction evidence="7">
        <text>a 2'-deoxycytidine in DNA + S-adenosyl-L-methionine = a 5-methyl-2'-deoxycytidine in DNA + S-adenosyl-L-homocysteine + H(+)</text>
        <dbReference type="Rhea" id="RHEA:13681"/>
        <dbReference type="Rhea" id="RHEA-COMP:11369"/>
        <dbReference type="Rhea" id="RHEA-COMP:11370"/>
        <dbReference type="ChEBI" id="CHEBI:15378"/>
        <dbReference type="ChEBI" id="CHEBI:57856"/>
        <dbReference type="ChEBI" id="CHEBI:59789"/>
        <dbReference type="ChEBI" id="CHEBI:85452"/>
        <dbReference type="ChEBI" id="CHEBI:85454"/>
        <dbReference type="EC" id="2.1.1.37"/>
    </reaction>
</comment>
<evidence type="ECO:0000256" key="3">
    <source>
        <dbReference type="ARBA" id="ARBA00022691"/>
    </source>
</evidence>
<dbReference type="SUPFAM" id="SSF53335">
    <property type="entry name" value="S-adenosyl-L-methionine-dependent methyltransferases"/>
    <property type="match status" value="1"/>
</dbReference>
<organism evidence="8 9">
    <name type="scientific">Salinicoccus siamensis</name>
    <dbReference type="NCBI Taxonomy" id="381830"/>
    <lineage>
        <taxon>Bacteria</taxon>
        <taxon>Bacillati</taxon>
        <taxon>Bacillota</taxon>
        <taxon>Bacilli</taxon>
        <taxon>Bacillales</taxon>
        <taxon>Staphylococcaceae</taxon>
        <taxon>Salinicoccus</taxon>
    </lineage>
</organism>
<comment type="similarity">
    <text evidence="5 6">Belongs to the class I-like SAM-binding methyltransferase superfamily. C5-methyltransferase family.</text>
</comment>
<dbReference type="Pfam" id="PF00145">
    <property type="entry name" value="DNA_methylase"/>
    <property type="match status" value="1"/>
</dbReference>
<dbReference type="InterPro" id="IPR001525">
    <property type="entry name" value="C5_MeTfrase"/>
</dbReference>
<dbReference type="InterPro" id="IPR018117">
    <property type="entry name" value="C5_DNA_meth_AS"/>
</dbReference>
<reference evidence="8 9" key="1">
    <citation type="submission" date="2024-09" db="EMBL/GenBank/DDBJ databases">
        <authorList>
            <person name="Sun Q."/>
            <person name="Mori K."/>
        </authorList>
    </citation>
    <scope>NUCLEOTIDE SEQUENCE [LARGE SCALE GENOMIC DNA]</scope>
    <source>
        <strain evidence="8 9">JCM 12822</strain>
    </source>
</reference>
<dbReference type="RefSeq" id="WP_380572245.1">
    <property type="nucleotide sequence ID" value="NZ_JBHMAH010000034.1"/>
</dbReference>
<dbReference type="InterPro" id="IPR029063">
    <property type="entry name" value="SAM-dependent_MTases_sf"/>
</dbReference>
<evidence type="ECO:0000313" key="9">
    <source>
        <dbReference type="Proteomes" id="UP001589740"/>
    </source>
</evidence>
<dbReference type="PRINTS" id="PR00105">
    <property type="entry name" value="C5METTRFRASE"/>
</dbReference>
<keyword evidence="4" id="KW-0680">Restriction system</keyword>
<keyword evidence="1 5" id="KW-0489">Methyltransferase</keyword>
<gene>
    <name evidence="8" type="ORF">ACFFLE_11075</name>
</gene>